<evidence type="ECO:0000256" key="1">
    <source>
        <dbReference type="SAM" id="MobiDB-lite"/>
    </source>
</evidence>
<feature type="region of interest" description="Disordered" evidence="1">
    <location>
        <begin position="418"/>
        <end position="440"/>
    </location>
</feature>
<feature type="domain" description="Protein kinase" evidence="2">
    <location>
        <begin position="73"/>
        <end position="375"/>
    </location>
</feature>
<feature type="compositionally biased region" description="Acidic residues" evidence="1">
    <location>
        <begin position="519"/>
        <end position="532"/>
    </location>
</feature>
<dbReference type="InterPro" id="IPR011009">
    <property type="entry name" value="Kinase-like_dom_sf"/>
</dbReference>
<dbReference type="EMBL" id="JACVVK020000588">
    <property type="protein sequence ID" value="KAK7464521.1"/>
    <property type="molecule type" value="Genomic_DNA"/>
</dbReference>
<dbReference type="Gene3D" id="1.10.510.10">
    <property type="entry name" value="Transferase(Phosphotransferase) domain 1"/>
    <property type="match status" value="1"/>
</dbReference>
<dbReference type="AlphaFoldDB" id="A0ABD0J790"/>
<evidence type="ECO:0000313" key="3">
    <source>
        <dbReference type="EMBL" id="KAK7464521.1"/>
    </source>
</evidence>
<dbReference type="SUPFAM" id="SSF56112">
    <property type="entry name" value="Protein kinase-like (PK-like)"/>
    <property type="match status" value="1"/>
</dbReference>
<feature type="region of interest" description="Disordered" evidence="1">
    <location>
        <begin position="510"/>
        <end position="552"/>
    </location>
</feature>
<accession>A0ABD0J790</accession>
<protein>
    <recommendedName>
        <fullName evidence="2">Protein kinase domain-containing protein</fullName>
    </recommendedName>
</protein>
<keyword evidence="4" id="KW-1185">Reference proteome</keyword>
<sequence length="552" mass="61265">MVLSGEYEKRMARGEVILTENTSGIPTPVESPEERFDREIDEVLEPPARELWIDPDEEKLVPDRAGHYTEKQFHRRKDLPGGTSGAKVSVVGDKTTGRILVEKQMRKEDCRKETIQAHTYLQAQSPHFPRLRLVRGDGLEVALYIDFVPDGLTLSTLCDYIKKKYKSGRYPDLMRQFALCVLHRMLTVLKDMHASGWSHGDFTGGNILLDMKTMKLAVIDLALAERLSATSVSKESGPIEKWSGHIENDFQDAYIIFAALYTAGNYTDITHLETDLKKKRSPRLADGKMAAQTMQRERQAILHLLECCQNVVNNRTDSFAKPGTVLLHIEDILVPEIHGEVVFRCFLEALRDFGLESVAERLEGQLFVTTHEPELHCYKNLPERVRKAVDRTISEERMSEVMRKAIELLSEIEPEQLDADVPVGSGTAERDTDGLQPPLQQHFETPASAAVVPTGSDGAGLALQQPSLVPSGAALPSTPHGSDAADEVISSGQQRILRPGEEVVASALASNLPPMTEEKPEEEIMADEDEETVVLSPGDEAGDDGHLGIRHT</sequence>
<evidence type="ECO:0000259" key="2">
    <source>
        <dbReference type="PROSITE" id="PS50011"/>
    </source>
</evidence>
<dbReference type="PROSITE" id="PS50011">
    <property type="entry name" value="PROTEIN_KINASE_DOM"/>
    <property type="match status" value="1"/>
</dbReference>
<reference evidence="3 4" key="1">
    <citation type="journal article" date="2023" name="Sci. Data">
        <title>Genome assembly of the Korean intertidal mud-creeper Batillaria attramentaria.</title>
        <authorList>
            <person name="Patra A.K."/>
            <person name="Ho P.T."/>
            <person name="Jun S."/>
            <person name="Lee S.J."/>
            <person name="Kim Y."/>
            <person name="Won Y.J."/>
        </authorList>
    </citation>
    <scope>NUCLEOTIDE SEQUENCE [LARGE SCALE GENOMIC DNA]</scope>
    <source>
        <strain evidence="3">Wonlab-2016</strain>
    </source>
</reference>
<evidence type="ECO:0000313" key="4">
    <source>
        <dbReference type="Proteomes" id="UP001519460"/>
    </source>
</evidence>
<comment type="caution">
    <text evidence="3">The sequence shown here is derived from an EMBL/GenBank/DDBJ whole genome shotgun (WGS) entry which is preliminary data.</text>
</comment>
<dbReference type="InterPro" id="IPR000719">
    <property type="entry name" value="Prot_kinase_dom"/>
</dbReference>
<dbReference type="Proteomes" id="UP001519460">
    <property type="component" value="Unassembled WGS sequence"/>
</dbReference>
<feature type="compositionally biased region" description="Basic and acidic residues" evidence="1">
    <location>
        <begin position="543"/>
        <end position="552"/>
    </location>
</feature>
<name>A0ABD0J790_9CAEN</name>
<organism evidence="3 4">
    <name type="scientific">Batillaria attramentaria</name>
    <dbReference type="NCBI Taxonomy" id="370345"/>
    <lineage>
        <taxon>Eukaryota</taxon>
        <taxon>Metazoa</taxon>
        <taxon>Spiralia</taxon>
        <taxon>Lophotrochozoa</taxon>
        <taxon>Mollusca</taxon>
        <taxon>Gastropoda</taxon>
        <taxon>Caenogastropoda</taxon>
        <taxon>Sorbeoconcha</taxon>
        <taxon>Cerithioidea</taxon>
        <taxon>Batillariidae</taxon>
        <taxon>Batillaria</taxon>
    </lineage>
</organism>
<proteinExistence type="predicted"/>
<gene>
    <name evidence="3" type="ORF">BaRGS_00037913</name>
</gene>